<reference evidence="10" key="1">
    <citation type="submission" date="2021-07" db="EMBL/GenBank/DDBJ databases">
        <authorList>
            <person name="Catto M.A."/>
            <person name="Jacobson A."/>
            <person name="Kennedy G."/>
            <person name="Labadie P."/>
            <person name="Hunt B.G."/>
            <person name="Srinivasan R."/>
        </authorList>
    </citation>
    <scope>NUCLEOTIDE SEQUENCE</scope>
    <source>
        <strain evidence="10">PL_HMW_Pooled</strain>
        <tissue evidence="10">Head</tissue>
    </source>
</reference>
<evidence type="ECO:0000256" key="6">
    <source>
        <dbReference type="ARBA" id="ARBA00023170"/>
    </source>
</evidence>
<comment type="subcellular location">
    <subcellularLocation>
        <location evidence="1">Cell membrane</location>
        <topology evidence="1">Multi-pass membrane protein</topology>
    </subcellularLocation>
</comment>
<dbReference type="InterPro" id="IPR052192">
    <property type="entry name" value="Insect_Ionotropic_Sensory_Rcpt"/>
</dbReference>
<keyword evidence="5 8" id="KW-0472">Membrane</keyword>
<evidence type="ECO:0000256" key="9">
    <source>
        <dbReference type="SAM" id="SignalP"/>
    </source>
</evidence>
<name>A0AAE1HAU0_9NEOP</name>
<keyword evidence="9" id="KW-0732">Signal</keyword>
<feature type="chain" id="PRO_5042035702" evidence="9">
    <location>
        <begin position="21"/>
        <end position="610"/>
    </location>
</feature>
<keyword evidence="7" id="KW-0325">Glycoprotein</keyword>
<keyword evidence="2" id="KW-1003">Cell membrane</keyword>
<evidence type="ECO:0000313" key="10">
    <source>
        <dbReference type="EMBL" id="KAK3917709.1"/>
    </source>
</evidence>
<feature type="transmembrane region" description="Helical" evidence="8">
    <location>
        <begin position="323"/>
        <end position="345"/>
    </location>
</feature>
<evidence type="ECO:0000256" key="8">
    <source>
        <dbReference type="SAM" id="Phobius"/>
    </source>
</evidence>
<dbReference type="Proteomes" id="UP001219518">
    <property type="component" value="Unassembled WGS sequence"/>
</dbReference>
<keyword evidence="4 8" id="KW-1133">Transmembrane helix</keyword>
<keyword evidence="3 8" id="KW-0812">Transmembrane</keyword>
<dbReference type="PANTHER" id="PTHR42643">
    <property type="entry name" value="IONOTROPIC RECEPTOR 20A-RELATED"/>
    <property type="match status" value="1"/>
</dbReference>
<feature type="signal peptide" evidence="9">
    <location>
        <begin position="1"/>
        <end position="20"/>
    </location>
</feature>
<evidence type="ECO:0000256" key="5">
    <source>
        <dbReference type="ARBA" id="ARBA00023136"/>
    </source>
</evidence>
<proteinExistence type="predicted"/>
<feature type="transmembrane region" description="Helical" evidence="8">
    <location>
        <begin position="382"/>
        <end position="400"/>
    </location>
</feature>
<feature type="transmembrane region" description="Helical" evidence="8">
    <location>
        <begin position="573"/>
        <end position="594"/>
    </location>
</feature>
<comment type="caution">
    <text evidence="10">The sequence shown here is derived from an EMBL/GenBank/DDBJ whole genome shotgun (WGS) entry which is preliminary data.</text>
</comment>
<gene>
    <name evidence="10" type="ORF">KUF71_007187</name>
</gene>
<organism evidence="10 11">
    <name type="scientific">Frankliniella fusca</name>
    <dbReference type="NCBI Taxonomy" id="407009"/>
    <lineage>
        <taxon>Eukaryota</taxon>
        <taxon>Metazoa</taxon>
        <taxon>Ecdysozoa</taxon>
        <taxon>Arthropoda</taxon>
        <taxon>Hexapoda</taxon>
        <taxon>Insecta</taxon>
        <taxon>Pterygota</taxon>
        <taxon>Neoptera</taxon>
        <taxon>Paraneoptera</taxon>
        <taxon>Thysanoptera</taxon>
        <taxon>Terebrantia</taxon>
        <taxon>Thripoidea</taxon>
        <taxon>Thripidae</taxon>
        <taxon>Frankliniella</taxon>
    </lineage>
</organism>
<reference evidence="10" key="2">
    <citation type="journal article" date="2023" name="BMC Genomics">
        <title>Pest status, molecular evolution, and epigenetic factors derived from the genome assembly of Frankliniella fusca, a thysanopteran phytovirus vector.</title>
        <authorList>
            <person name="Catto M.A."/>
            <person name="Labadie P.E."/>
            <person name="Jacobson A.L."/>
            <person name="Kennedy G.G."/>
            <person name="Srinivasan R."/>
            <person name="Hunt B.G."/>
        </authorList>
    </citation>
    <scope>NUCLEOTIDE SEQUENCE</scope>
    <source>
        <strain evidence="10">PL_HMW_Pooled</strain>
    </source>
</reference>
<evidence type="ECO:0000256" key="7">
    <source>
        <dbReference type="ARBA" id="ARBA00023180"/>
    </source>
</evidence>
<dbReference type="PANTHER" id="PTHR42643:SF30">
    <property type="entry name" value="IONOTROPIC RECEPTOR 40A-RELATED"/>
    <property type="match status" value="1"/>
</dbReference>
<sequence>MRPSVVVLGLLGLLGGGARAALPLPQPADPLTLAASCVASLVTSLLPRDGSCLTAHGPRNMIGPVIQHYGPHGQVLQLAPHLQVGRLRYELRNTTSVTLLASDSASGEDPRGRFSLDNISDDLIENVAVVLWTSARTLSHLQRGSGALLPLCAARLYVIVTTADGKSLLYTPSCTSMIVSSWTSIALNVVDRCAPGRGWQTRWQPVCFWWRPGLKPPYSTFALRREYDHRLVLGDPHERYVESLAAAMSSRLTWIQNNASSLFLHADNCSLGIVLVSHSAPVISVTRIEQGGYRMTSLAVAVPAGLGSPGPRVLQAVTAEFSVTLWIATVLALVSMTAATAAAWVCAGRPPLAALAAAGLQTLAPLLAQAPPGAPANRPLTAVWLLMSVVIAAAYQGLLLRELTGATTAEIDGLEQLDRSGMDVYVPDSFFTSVSELLWSTCPGLQRRLKVFKRNTVTDILDIVTTERNAAVLFDLDGPEHILVEQLSRGSPKLLHLFPVPNSTLVLAEASFTKGSPVGVKSELIFSRAREGGLTSHYYDVIKHNIFRYFQQSRNESGTERVRPLTLEQVQPAFLVLAVGYGLSGLVLLGELLWHKWTERKAPAVMIFLH</sequence>
<evidence type="ECO:0000256" key="2">
    <source>
        <dbReference type="ARBA" id="ARBA00022475"/>
    </source>
</evidence>
<accession>A0AAE1HAU0</accession>
<feature type="transmembrane region" description="Helical" evidence="8">
    <location>
        <begin position="352"/>
        <end position="370"/>
    </location>
</feature>
<evidence type="ECO:0000313" key="11">
    <source>
        <dbReference type="Proteomes" id="UP001219518"/>
    </source>
</evidence>
<dbReference type="GO" id="GO:0016874">
    <property type="term" value="F:ligase activity"/>
    <property type="evidence" value="ECO:0007669"/>
    <property type="project" value="UniProtKB-KW"/>
</dbReference>
<keyword evidence="6" id="KW-0675">Receptor</keyword>
<dbReference type="EMBL" id="JAHWGI010000773">
    <property type="protein sequence ID" value="KAK3917709.1"/>
    <property type="molecule type" value="Genomic_DNA"/>
</dbReference>
<protein>
    <submittedName>
        <fullName evidence="10">Proline--tRNA ligase</fullName>
    </submittedName>
</protein>
<keyword evidence="10" id="KW-0436">Ligase</keyword>
<dbReference type="AlphaFoldDB" id="A0AAE1HAU0"/>
<evidence type="ECO:0000256" key="4">
    <source>
        <dbReference type="ARBA" id="ARBA00022989"/>
    </source>
</evidence>
<evidence type="ECO:0000256" key="3">
    <source>
        <dbReference type="ARBA" id="ARBA00022692"/>
    </source>
</evidence>
<dbReference type="GO" id="GO:0005886">
    <property type="term" value="C:plasma membrane"/>
    <property type="evidence" value="ECO:0007669"/>
    <property type="project" value="UniProtKB-SubCell"/>
</dbReference>
<keyword evidence="11" id="KW-1185">Reference proteome</keyword>
<evidence type="ECO:0000256" key="1">
    <source>
        <dbReference type="ARBA" id="ARBA00004651"/>
    </source>
</evidence>